<dbReference type="Pfam" id="PF07729">
    <property type="entry name" value="FCD"/>
    <property type="match status" value="1"/>
</dbReference>
<keyword evidence="2" id="KW-0238">DNA-binding</keyword>
<dbReference type="Gene3D" id="1.20.120.530">
    <property type="entry name" value="GntR ligand-binding domain-like"/>
    <property type="match status" value="1"/>
</dbReference>
<protein>
    <submittedName>
        <fullName evidence="5">FCD domain-containing protein</fullName>
    </submittedName>
</protein>
<dbReference type="Pfam" id="PF00392">
    <property type="entry name" value="GntR"/>
    <property type="match status" value="1"/>
</dbReference>
<dbReference type="GO" id="GO:0003700">
    <property type="term" value="F:DNA-binding transcription factor activity"/>
    <property type="evidence" value="ECO:0007669"/>
    <property type="project" value="InterPro"/>
</dbReference>
<evidence type="ECO:0000259" key="4">
    <source>
        <dbReference type="PROSITE" id="PS50949"/>
    </source>
</evidence>
<dbReference type="CDD" id="cd07377">
    <property type="entry name" value="WHTH_GntR"/>
    <property type="match status" value="1"/>
</dbReference>
<dbReference type="PROSITE" id="PS50949">
    <property type="entry name" value="HTH_GNTR"/>
    <property type="match status" value="1"/>
</dbReference>
<gene>
    <name evidence="5" type="ORF">KTH89_00245</name>
</gene>
<dbReference type="Gene3D" id="1.10.10.10">
    <property type="entry name" value="Winged helix-like DNA-binding domain superfamily/Winged helix DNA-binding domain"/>
    <property type="match status" value="1"/>
</dbReference>
<comment type="caution">
    <text evidence="5">The sequence shown here is derived from an EMBL/GenBank/DDBJ whole genome shotgun (WGS) entry which is preliminary data.</text>
</comment>
<keyword evidence="6" id="KW-1185">Reference proteome</keyword>
<keyword evidence="1" id="KW-0805">Transcription regulation</keyword>
<evidence type="ECO:0000256" key="2">
    <source>
        <dbReference type="ARBA" id="ARBA00023125"/>
    </source>
</evidence>
<dbReference type="AlphaFoldDB" id="A0A949NFB1"/>
<proteinExistence type="predicted"/>
<sequence length="228" mass="25434">MASTRRLSESVADDIRTMITIEKRFCPGDKIPNENELSRELDVSRTTLREAVRILITNGVLEIRRGLGTYVREEKETYAGMALGSLTDTKAGARDLYEMRLIFEPEAAALAAVRASDQELKRIIGYGRQVEELIREGKDRTKAEHAFHKAIAKATHNDFMYKLMPVLYEAIGKGVALSEQSEAAVKSTLSDHGLIMEFLEARDAQGARSAMKIHIRHAMKELGLDAEG</sequence>
<dbReference type="InterPro" id="IPR036390">
    <property type="entry name" value="WH_DNA-bd_sf"/>
</dbReference>
<dbReference type="InterPro" id="IPR008920">
    <property type="entry name" value="TF_FadR/GntR_C"/>
</dbReference>
<dbReference type="InterPro" id="IPR036388">
    <property type="entry name" value="WH-like_DNA-bd_sf"/>
</dbReference>
<dbReference type="RefSeq" id="WP_158343933.1">
    <property type="nucleotide sequence ID" value="NZ_JAHQCW010000001.1"/>
</dbReference>
<dbReference type="SMART" id="SM00895">
    <property type="entry name" value="FCD"/>
    <property type="match status" value="1"/>
</dbReference>
<dbReference type="PANTHER" id="PTHR43537:SF5">
    <property type="entry name" value="UXU OPERON TRANSCRIPTIONAL REGULATOR"/>
    <property type="match status" value="1"/>
</dbReference>
<evidence type="ECO:0000313" key="5">
    <source>
        <dbReference type="EMBL" id="MBU9734943.1"/>
    </source>
</evidence>
<keyword evidence="3" id="KW-0804">Transcription</keyword>
<dbReference type="InterPro" id="IPR011711">
    <property type="entry name" value="GntR_C"/>
</dbReference>
<feature type="domain" description="HTH gntR-type" evidence="4">
    <location>
        <begin position="5"/>
        <end position="74"/>
    </location>
</feature>
<dbReference type="PANTHER" id="PTHR43537">
    <property type="entry name" value="TRANSCRIPTIONAL REGULATOR, GNTR FAMILY"/>
    <property type="match status" value="1"/>
</dbReference>
<reference evidence="5" key="1">
    <citation type="submission" date="2021-06" db="EMBL/GenBank/DDBJ databases">
        <title>Description of novel taxa of the family Lachnospiraceae.</title>
        <authorList>
            <person name="Chaplin A.V."/>
            <person name="Sokolova S.R."/>
            <person name="Pikina A.P."/>
            <person name="Korzhanova M."/>
            <person name="Belova V."/>
            <person name="Korostin D."/>
            <person name="Efimov B.A."/>
        </authorList>
    </citation>
    <scope>NUCLEOTIDE SEQUENCE</scope>
    <source>
        <strain evidence="5">ASD5720</strain>
    </source>
</reference>
<evidence type="ECO:0000313" key="6">
    <source>
        <dbReference type="Proteomes" id="UP000712157"/>
    </source>
</evidence>
<dbReference type="Proteomes" id="UP000712157">
    <property type="component" value="Unassembled WGS sequence"/>
</dbReference>
<evidence type="ECO:0000256" key="3">
    <source>
        <dbReference type="ARBA" id="ARBA00023163"/>
    </source>
</evidence>
<organism evidence="5 6">
    <name type="scientific">Diplocloster agilis</name>
    <dbReference type="NCBI Taxonomy" id="2850323"/>
    <lineage>
        <taxon>Bacteria</taxon>
        <taxon>Bacillati</taxon>
        <taxon>Bacillota</taxon>
        <taxon>Clostridia</taxon>
        <taxon>Lachnospirales</taxon>
        <taxon>Lachnospiraceae</taxon>
        <taxon>Diplocloster</taxon>
    </lineage>
</organism>
<dbReference type="PRINTS" id="PR00035">
    <property type="entry name" value="HTHGNTR"/>
</dbReference>
<dbReference type="SUPFAM" id="SSF46785">
    <property type="entry name" value="Winged helix' DNA-binding domain"/>
    <property type="match status" value="1"/>
</dbReference>
<accession>A0A949NFB1</accession>
<evidence type="ECO:0000256" key="1">
    <source>
        <dbReference type="ARBA" id="ARBA00023015"/>
    </source>
</evidence>
<dbReference type="SUPFAM" id="SSF48008">
    <property type="entry name" value="GntR ligand-binding domain-like"/>
    <property type="match status" value="1"/>
</dbReference>
<dbReference type="EMBL" id="JAHQCW010000001">
    <property type="protein sequence ID" value="MBU9734943.1"/>
    <property type="molecule type" value="Genomic_DNA"/>
</dbReference>
<dbReference type="SMART" id="SM00345">
    <property type="entry name" value="HTH_GNTR"/>
    <property type="match status" value="1"/>
</dbReference>
<dbReference type="GO" id="GO:0003677">
    <property type="term" value="F:DNA binding"/>
    <property type="evidence" value="ECO:0007669"/>
    <property type="project" value="UniProtKB-KW"/>
</dbReference>
<dbReference type="InterPro" id="IPR000524">
    <property type="entry name" value="Tscrpt_reg_HTH_GntR"/>
</dbReference>
<name>A0A949NFB1_9FIRM</name>